<dbReference type="RefSeq" id="WP_251410386.1">
    <property type="nucleotide sequence ID" value="NZ_JAMQGM010000013.1"/>
</dbReference>
<feature type="domain" description="EF-hand" evidence="1">
    <location>
        <begin position="139"/>
        <end position="174"/>
    </location>
</feature>
<evidence type="ECO:0000313" key="2">
    <source>
        <dbReference type="EMBL" id="MCM2576785.1"/>
    </source>
</evidence>
<dbReference type="InterPro" id="IPR011992">
    <property type="entry name" value="EF-hand-dom_pair"/>
</dbReference>
<organism evidence="2 3">
    <name type="scientific">Streptomyces meridianus</name>
    <dbReference type="NCBI Taxonomy" id="2938945"/>
    <lineage>
        <taxon>Bacteria</taxon>
        <taxon>Bacillati</taxon>
        <taxon>Actinomycetota</taxon>
        <taxon>Actinomycetes</taxon>
        <taxon>Kitasatosporales</taxon>
        <taxon>Streptomycetaceae</taxon>
        <taxon>Streptomyces</taxon>
    </lineage>
</organism>
<name>A0ABT0X3J0_9ACTN</name>
<accession>A0ABT0X3J0</accession>
<dbReference type="PROSITE" id="PS50222">
    <property type="entry name" value="EF_HAND_2"/>
    <property type="match status" value="2"/>
</dbReference>
<reference evidence="2" key="1">
    <citation type="journal article" date="2023" name="Int. J. Syst. Evol. Microbiol.">
        <title>Streptomyces meridianus sp. nov. isolated from brackish water of the Tagus estuary in Alcochete, Portugal.</title>
        <authorList>
            <person name="Santos J.D.N."/>
            <person name="Klimek D."/>
            <person name="Calusinska M."/>
            <person name="Lobo Da Cunha A."/>
            <person name="Catita J."/>
            <person name="Goncalves H."/>
            <person name="Gonzalez I."/>
            <person name="Reyes F."/>
            <person name="Lage O.M."/>
        </authorList>
    </citation>
    <scope>NUCLEOTIDE SEQUENCE</scope>
    <source>
        <strain evidence="2">MTZ3.1</strain>
    </source>
</reference>
<dbReference type="EMBL" id="JAMQGM010000013">
    <property type="protein sequence ID" value="MCM2576785.1"/>
    <property type="molecule type" value="Genomic_DNA"/>
</dbReference>
<dbReference type="SMART" id="SM00054">
    <property type="entry name" value="EFh"/>
    <property type="match status" value="3"/>
</dbReference>
<dbReference type="InterPro" id="IPR002048">
    <property type="entry name" value="EF_hand_dom"/>
</dbReference>
<dbReference type="Pfam" id="PF13499">
    <property type="entry name" value="EF-hand_7"/>
    <property type="match status" value="1"/>
</dbReference>
<evidence type="ECO:0000259" key="1">
    <source>
        <dbReference type="PROSITE" id="PS50222"/>
    </source>
</evidence>
<dbReference type="PROSITE" id="PS00018">
    <property type="entry name" value="EF_HAND_1"/>
    <property type="match status" value="3"/>
</dbReference>
<dbReference type="Proteomes" id="UP001167160">
    <property type="component" value="Unassembled WGS sequence"/>
</dbReference>
<sequence>MDKAESAAGESYDRKVAERFATFDQDGNGYISREDFKGAAAAVLREFGTAARSVEGQALYEGAEAFWQGMAGIADRDGDQRITREEFTTQALKRLRDDSMKFAEIARPFLHAVLDVAAEERNGKLATDRAERVLRVLGVKPEMCGKVASALDGDADGMISEEEIITAFAGYYTTSEPKD</sequence>
<comment type="caution">
    <text evidence="2">The sequence shown here is derived from an EMBL/GenBank/DDBJ whole genome shotgun (WGS) entry which is preliminary data.</text>
</comment>
<protein>
    <submittedName>
        <fullName evidence="2">EF-hand domain-containing protein</fullName>
    </submittedName>
</protein>
<dbReference type="SUPFAM" id="SSF47473">
    <property type="entry name" value="EF-hand"/>
    <property type="match status" value="1"/>
</dbReference>
<keyword evidence="3" id="KW-1185">Reference proteome</keyword>
<dbReference type="Gene3D" id="1.10.238.10">
    <property type="entry name" value="EF-hand"/>
    <property type="match status" value="1"/>
</dbReference>
<feature type="domain" description="EF-hand" evidence="1">
    <location>
        <begin position="11"/>
        <end position="46"/>
    </location>
</feature>
<gene>
    <name evidence="2" type="ORF">M1E25_05350</name>
</gene>
<dbReference type="InterPro" id="IPR018247">
    <property type="entry name" value="EF_Hand_1_Ca_BS"/>
</dbReference>
<evidence type="ECO:0000313" key="3">
    <source>
        <dbReference type="Proteomes" id="UP001167160"/>
    </source>
</evidence>
<proteinExistence type="predicted"/>
<dbReference type="Pfam" id="PF13202">
    <property type="entry name" value="EF-hand_5"/>
    <property type="match status" value="1"/>
</dbReference>